<evidence type="ECO:0000313" key="1">
    <source>
        <dbReference type="EMBL" id="QOK99240.1"/>
    </source>
</evidence>
<sequence length="60" mass="6886">MAASWLAWMGPDTQALSRRDRDKYGVGAGMADPIQINRFHLKCINYITPRHSRPHFESVD</sequence>
<name>A0AA92QDG5_RALSL</name>
<reference evidence="2" key="1">
    <citation type="submission" date="2020-04" db="EMBL/GenBank/DDBJ databases">
        <title>Ralstonia solanacearum UW576, UW763, UW773, and UW774.</title>
        <authorList>
            <person name="Steidl O."/>
            <person name="Truchon A."/>
            <person name="Allen C."/>
        </authorList>
    </citation>
    <scope>NUCLEOTIDE SEQUENCE [LARGE SCALE GENOMIC DNA]</scope>
    <source>
        <strain evidence="2">UW774</strain>
        <plasmid evidence="2">pUW774mp</plasmid>
    </source>
</reference>
<proteinExistence type="predicted"/>
<dbReference type="Proteomes" id="UP000593970">
    <property type="component" value="Plasmid pUW774mp"/>
</dbReference>
<protein>
    <submittedName>
        <fullName evidence="1">Uncharacterized protein</fullName>
    </submittedName>
</protein>
<dbReference type="AlphaFoldDB" id="A0AA92QDG5"/>
<accession>A0AA92QDG5</accession>
<keyword evidence="1" id="KW-0614">Plasmid</keyword>
<gene>
    <name evidence="1" type="ORF">HF909_23135</name>
</gene>
<dbReference type="EMBL" id="CP051170">
    <property type="protein sequence ID" value="QOK99240.1"/>
    <property type="molecule type" value="Genomic_DNA"/>
</dbReference>
<evidence type="ECO:0000313" key="2">
    <source>
        <dbReference type="Proteomes" id="UP000593970"/>
    </source>
</evidence>
<organism evidence="1 2">
    <name type="scientific">Ralstonia solanacearum</name>
    <name type="common">Pseudomonas solanacearum</name>
    <dbReference type="NCBI Taxonomy" id="305"/>
    <lineage>
        <taxon>Bacteria</taxon>
        <taxon>Pseudomonadati</taxon>
        <taxon>Pseudomonadota</taxon>
        <taxon>Betaproteobacteria</taxon>
        <taxon>Burkholderiales</taxon>
        <taxon>Burkholderiaceae</taxon>
        <taxon>Ralstonia</taxon>
        <taxon>Ralstonia solanacearum species complex</taxon>
    </lineage>
</organism>
<geneLocation type="plasmid" evidence="1 2">
    <name>pUW774mp</name>
</geneLocation>